<comment type="cofactor">
    <cofactor evidence="1">
        <name>heme</name>
        <dbReference type="ChEBI" id="CHEBI:30413"/>
    </cofactor>
</comment>
<keyword evidence="6" id="KW-0408">Iron</keyword>
<dbReference type="EMBL" id="JABBWE010000027">
    <property type="protein sequence ID" value="KAG1794091.1"/>
    <property type="molecule type" value="Genomic_DNA"/>
</dbReference>
<feature type="non-terminal residue" evidence="8">
    <location>
        <position position="60"/>
    </location>
</feature>
<dbReference type="GO" id="GO:0020037">
    <property type="term" value="F:heme binding"/>
    <property type="evidence" value="ECO:0007669"/>
    <property type="project" value="InterPro"/>
</dbReference>
<dbReference type="InterPro" id="IPR050364">
    <property type="entry name" value="Cytochrome_P450_fung"/>
</dbReference>
<evidence type="ECO:0000256" key="4">
    <source>
        <dbReference type="ARBA" id="ARBA00022723"/>
    </source>
</evidence>
<organism evidence="8 9">
    <name type="scientific">Suillus plorans</name>
    <dbReference type="NCBI Taxonomy" id="116603"/>
    <lineage>
        <taxon>Eukaryota</taxon>
        <taxon>Fungi</taxon>
        <taxon>Dikarya</taxon>
        <taxon>Basidiomycota</taxon>
        <taxon>Agaricomycotina</taxon>
        <taxon>Agaricomycetes</taxon>
        <taxon>Agaricomycetidae</taxon>
        <taxon>Boletales</taxon>
        <taxon>Suillineae</taxon>
        <taxon>Suillaceae</taxon>
        <taxon>Suillus</taxon>
    </lineage>
</organism>
<evidence type="ECO:0000313" key="8">
    <source>
        <dbReference type="EMBL" id="KAG1794091.1"/>
    </source>
</evidence>
<dbReference type="GO" id="GO:0004497">
    <property type="term" value="F:monooxygenase activity"/>
    <property type="evidence" value="ECO:0007669"/>
    <property type="project" value="UniProtKB-KW"/>
</dbReference>
<name>A0A9P7AQ29_9AGAM</name>
<dbReference type="GeneID" id="64596692"/>
<keyword evidence="5" id="KW-0560">Oxidoreductase</keyword>
<comment type="caution">
    <text evidence="8">The sequence shown here is derived from an EMBL/GenBank/DDBJ whole genome shotgun (WGS) entry which is preliminary data.</text>
</comment>
<evidence type="ECO:0000256" key="3">
    <source>
        <dbReference type="ARBA" id="ARBA00022617"/>
    </source>
</evidence>
<dbReference type="AlphaFoldDB" id="A0A9P7AQ29"/>
<keyword evidence="4" id="KW-0479">Metal-binding</keyword>
<dbReference type="GO" id="GO:0005506">
    <property type="term" value="F:iron ion binding"/>
    <property type="evidence" value="ECO:0007669"/>
    <property type="project" value="InterPro"/>
</dbReference>
<dbReference type="SUPFAM" id="SSF48264">
    <property type="entry name" value="Cytochrome P450"/>
    <property type="match status" value="1"/>
</dbReference>
<accession>A0A9P7AQ29</accession>
<evidence type="ECO:0000313" key="9">
    <source>
        <dbReference type="Proteomes" id="UP000719766"/>
    </source>
</evidence>
<dbReference type="PANTHER" id="PTHR46300">
    <property type="entry name" value="P450, PUTATIVE (EUROFUNG)-RELATED-RELATED"/>
    <property type="match status" value="1"/>
</dbReference>
<reference evidence="8" key="1">
    <citation type="journal article" date="2020" name="New Phytol.">
        <title>Comparative genomics reveals dynamic genome evolution in host specialist ectomycorrhizal fungi.</title>
        <authorList>
            <person name="Lofgren L.A."/>
            <person name="Nguyen N.H."/>
            <person name="Vilgalys R."/>
            <person name="Ruytinx J."/>
            <person name="Liao H.L."/>
            <person name="Branco S."/>
            <person name="Kuo A."/>
            <person name="LaButti K."/>
            <person name="Lipzen A."/>
            <person name="Andreopoulos W."/>
            <person name="Pangilinan J."/>
            <person name="Riley R."/>
            <person name="Hundley H."/>
            <person name="Na H."/>
            <person name="Barry K."/>
            <person name="Grigoriev I.V."/>
            <person name="Stajich J.E."/>
            <person name="Kennedy P.G."/>
        </authorList>
    </citation>
    <scope>NUCLEOTIDE SEQUENCE</scope>
    <source>
        <strain evidence="8">S12</strain>
    </source>
</reference>
<dbReference type="Gene3D" id="1.10.630.10">
    <property type="entry name" value="Cytochrome P450"/>
    <property type="match status" value="1"/>
</dbReference>
<evidence type="ECO:0008006" key="10">
    <source>
        <dbReference type="Google" id="ProtNLM"/>
    </source>
</evidence>
<dbReference type="PANTHER" id="PTHR46300:SF5">
    <property type="entry name" value="CYTOCHROME P450"/>
    <property type="match status" value="1"/>
</dbReference>
<keyword evidence="7" id="KW-0503">Monooxygenase</keyword>
<protein>
    <recommendedName>
        <fullName evidence="10">Cytochrome P450</fullName>
    </recommendedName>
</protein>
<dbReference type="InterPro" id="IPR017972">
    <property type="entry name" value="Cyt_P450_CS"/>
</dbReference>
<dbReference type="InterPro" id="IPR036396">
    <property type="entry name" value="Cyt_P450_sf"/>
</dbReference>
<evidence type="ECO:0000256" key="6">
    <source>
        <dbReference type="ARBA" id="ARBA00023004"/>
    </source>
</evidence>
<dbReference type="GO" id="GO:0016705">
    <property type="term" value="F:oxidoreductase activity, acting on paired donors, with incorporation or reduction of molecular oxygen"/>
    <property type="evidence" value="ECO:0007669"/>
    <property type="project" value="InterPro"/>
</dbReference>
<dbReference type="Proteomes" id="UP000719766">
    <property type="component" value="Unassembled WGS sequence"/>
</dbReference>
<evidence type="ECO:0000256" key="1">
    <source>
        <dbReference type="ARBA" id="ARBA00001971"/>
    </source>
</evidence>
<keyword evidence="9" id="KW-1185">Reference proteome</keyword>
<dbReference type="PROSITE" id="PS00086">
    <property type="entry name" value="CYTOCHROME_P450"/>
    <property type="match status" value="1"/>
</dbReference>
<gene>
    <name evidence="8" type="ORF">HD556DRAFT_1370839</name>
</gene>
<evidence type="ECO:0000256" key="2">
    <source>
        <dbReference type="ARBA" id="ARBA00010617"/>
    </source>
</evidence>
<proteinExistence type="inferred from homology"/>
<comment type="similarity">
    <text evidence="2">Belongs to the cytochrome P450 family.</text>
</comment>
<keyword evidence="3" id="KW-0349">Heme</keyword>
<evidence type="ECO:0000256" key="7">
    <source>
        <dbReference type="ARBA" id="ARBA00023033"/>
    </source>
</evidence>
<dbReference type="RefSeq" id="XP_041160319.1">
    <property type="nucleotide sequence ID" value="XM_041302928.1"/>
</dbReference>
<sequence length="60" mass="6570">MIFGYGRRICPGRYISELSLWAAIVCMLSTVRITKAKDSEGKYIPVIPEHTTGLAVLAGD</sequence>
<dbReference type="OrthoDB" id="3934656at2759"/>
<evidence type="ECO:0000256" key="5">
    <source>
        <dbReference type="ARBA" id="ARBA00023002"/>
    </source>
</evidence>